<dbReference type="GO" id="GO:0070180">
    <property type="term" value="F:large ribosomal subunit rRNA binding"/>
    <property type="evidence" value="ECO:0007669"/>
    <property type="project" value="TreeGrafter"/>
</dbReference>
<protein>
    <recommendedName>
        <fullName evidence="4">Large ribosomal subunit protein uL11m</fullName>
    </recommendedName>
</protein>
<dbReference type="Pfam" id="PF03946">
    <property type="entry name" value="Ribosomal_L11_N"/>
    <property type="match status" value="1"/>
</dbReference>
<dbReference type="AlphaFoldDB" id="A0A0L0S5W0"/>
<dbReference type="SUPFAM" id="SSF54747">
    <property type="entry name" value="Ribosomal L11/L12e N-terminal domain"/>
    <property type="match status" value="1"/>
</dbReference>
<evidence type="ECO:0000256" key="2">
    <source>
        <dbReference type="ARBA" id="ARBA00022980"/>
    </source>
</evidence>
<dbReference type="VEuPathDB" id="FungiDB:AMAG_04685"/>
<dbReference type="InterPro" id="IPR006519">
    <property type="entry name" value="Ribosomal_uL11_bac-typ"/>
</dbReference>
<dbReference type="GO" id="GO:0003735">
    <property type="term" value="F:structural constituent of ribosome"/>
    <property type="evidence" value="ECO:0007669"/>
    <property type="project" value="InterPro"/>
</dbReference>
<evidence type="ECO:0000313" key="9">
    <source>
        <dbReference type="Proteomes" id="UP000054350"/>
    </source>
</evidence>
<organism evidence="8 9">
    <name type="scientific">Allomyces macrogynus (strain ATCC 38327)</name>
    <name type="common">Allomyces javanicus var. macrogynus</name>
    <dbReference type="NCBI Taxonomy" id="578462"/>
    <lineage>
        <taxon>Eukaryota</taxon>
        <taxon>Fungi</taxon>
        <taxon>Fungi incertae sedis</taxon>
        <taxon>Blastocladiomycota</taxon>
        <taxon>Blastocladiomycetes</taxon>
        <taxon>Blastocladiales</taxon>
        <taxon>Blastocladiaceae</taxon>
        <taxon>Allomyces</taxon>
    </lineage>
</organism>
<evidence type="ECO:0000256" key="3">
    <source>
        <dbReference type="ARBA" id="ARBA00023274"/>
    </source>
</evidence>
<dbReference type="HAMAP" id="MF_00736">
    <property type="entry name" value="Ribosomal_uL11"/>
    <property type="match status" value="1"/>
</dbReference>
<dbReference type="OrthoDB" id="1091498at2759"/>
<dbReference type="PANTHER" id="PTHR11661">
    <property type="entry name" value="60S RIBOSOMAL PROTEIN L12"/>
    <property type="match status" value="1"/>
</dbReference>
<sequence>MSKRAAGTVSHLRLLVPAGKATPTPPVGPALGQRGVKAMDFCRQFNERTAKYVPGTPVRVRMTVKPDRTFTFTTLEPTTSWMLKQAAGVEKGATRPGDEVVGQVSLKAVFEIAKLKQKDLPNRSLEELCRMIAGSARSIGLEIVP</sequence>
<dbReference type="Gene3D" id="3.30.1550.10">
    <property type="entry name" value="Ribosomal protein L11/L12, N-terminal domain"/>
    <property type="match status" value="1"/>
</dbReference>
<dbReference type="InterPro" id="IPR036769">
    <property type="entry name" value="Ribosomal_uL11_C_sf"/>
</dbReference>
<dbReference type="GO" id="GO:0006412">
    <property type="term" value="P:translation"/>
    <property type="evidence" value="ECO:0007669"/>
    <property type="project" value="InterPro"/>
</dbReference>
<evidence type="ECO:0000313" key="8">
    <source>
        <dbReference type="EMBL" id="KNE57840.1"/>
    </source>
</evidence>
<dbReference type="SMART" id="SM00649">
    <property type="entry name" value="RL11"/>
    <property type="match status" value="1"/>
</dbReference>
<dbReference type="Proteomes" id="UP000054350">
    <property type="component" value="Unassembled WGS sequence"/>
</dbReference>
<evidence type="ECO:0000259" key="7">
    <source>
        <dbReference type="Pfam" id="PF03946"/>
    </source>
</evidence>
<reference evidence="8 9" key="1">
    <citation type="submission" date="2009-11" db="EMBL/GenBank/DDBJ databases">
        <title>Annotation of Allomyces macrogynus ATCC 38327.</title>
        <authorList>
            <consortium name="The Broad Institute Genome Sequencing Platform"/>
            <person name="Russ C."/>
            <person name="Cuomo C."/>
            <person name="Burger G."/>
            <person name="Gray M.W."/>
            <person name="Holland P.W.H."/>
            <person name="King N."/>
            <person name="Lang F.B.F."/>
            <person name="Roger A.J."/>
            <person name="Ruiz-Trillo I."/>
            <person name="Young S.K."/>
            <person name="Zeng Q."/>
            <person name="Gargeya S."/>
            <person name="Fitzgerald M."/>
            <person name="Haas B."/>
            <person name="Abouelleil A."/>
            <person name="Alvarado L."/>
            <person name="Arachchi H.M."/>
            <person name="Berlin A."/>
            <person name="Chapman S.B."/>
            <person name="Gearin G."/>
            <person name="Goldberg J."/>
            <person name="Griggs A."/>
            <person name="Gujja S."/>
            <person name="Hansen M."/>
            <person name="Heiman D."/>
            <person name="Howarth C."/>
            <person name="Larimer J."/>
            <person name="Lui A."/>
            <person name="MacDonald P.J.P."/>
            <person name="McCowen C."/>
            <person name="Montmayeur A."/>
            <person name="Murphy C."/>
            <person name="Neiman D."/>
            <person name="Pearson M."/>
            <person name="Priest M."/>
            <person name="Roberts A."/>
            <person name="Saif S."/>
            <person name="Shea T."/>
            <person name="Sisk P."/>
            <person name="Stolte C."/>
            <person name="Sykes S."/>
            <person name="Wortman J."/>
            <person name="Nusbaum C."/>
            <person name="Birren B."/>
        </authorList>
    </citation>
    <scope>NUCLEOTIDE SEQUENCE [LARGE SCALE GENOMIC DNA]</scope>
    <source>
        <strain evidence="8 9">ATCC 38327</strain>
    </source>
</reference>
<name>A0A0L0S5W0_ALLM3</name>
<gene>
    <name evidence="8" type="ORF">AMAG_04685</name>
</gene>
<reference evidence="9" key="2">
    <citation type="submission" date="2009-11" db="EMBL/GenBank/DDBJ databases">
        <title>The Genome Sequence of Allomyces macrogynus strain ATCC 38327.</title>
        <authorList>
            <consortium name="The Broad Institute Genome Sequencing Platform"/>
            <person name="Russ C."/>
            <person name="Cuomo C."/>
            <person name="Shea T."/>
            <person name="Young S.K."/>
            <person name="Zeng Q."/>
            <person name="Koehrsen M."/>
            <person name="Haas B."/>
            <person name="Borodovsky M."/>
            <person name="Guigo R."/>
            <person name="Alvarado L."/>
            <person name="Berlin A."/>
            <person name="Borenstein D."/>
            <person name="Chen Z."/>
            <person name="Engels R."/>
            <person name="Freedman E."/>
            <person name="Gellesch M."/>
            <person name="Goldberg J."/>
            <person name="Griggs A."/>
            <person name="Gujja S."/>
            <person name="Heiman D."/>
            <person name="Hepburn T."/>
            <person name="Howarth C."/>
            <person name="Jen D."/>
            <person name="Larson L."/>
            <person name="Lewis B."/>
            <person name="Mehta T."/>
            <person name="Park D."/>
            <person name="Pearson M."/>
            <person name="Roberts A."/>
            <person name="Saif S."/>
            <person name="Shenoy N."/>
            <person name="Sisk P."/>
            <person name="Stolte C."/>
            <person name="Sykes S."/>
            <person name="Walk T."/>
            <person name="White J."/>
            <person name="Yandava C."/>
            <person name="Burger G."/>
            <person name="Gray M.W."/>
            <person name="Holland P.W.H."/>
            <person name="King N."/>
            <person name="Lang F.B.F."/>
            <person name="Roger A.J."/>
            <person name="Ruiz-Trillo I."/>
            <person name="Lander E."/>
            <person name="Nusbaum C."/>
        </authorList>
    </citation>
    <scope>NUCLEOTIDE SEQUENCE [LARGE SCALE GENOMIC DNA]</scope>
    <source>
        <strain evidence="9">ATCC 38327</strain>
    </source>
</reference>
<feature type="domain" description="Large ribosomal subunit protein uL11 N-terminal" evidence="7">
    <location>
        <begin position="13"/>
        <end position="70"/>
    </location>
</feature>
<dbReference type="SUPFAM" id="SSF46906">
    <property type="entry name" value="Ribosomal protein L11, C-terminal domain"/>
    <property type="match status" value="1"/>
</dbReference>
<dbReference type="Pfam" id="PF00298">
    <property type="entry name" value="Ribosomal_L11"/>
    <property type="match status" value="1"/>
</dbReference>
<dbReference type="NCBIfam" id="TIGR01632">
    <property type="entry name" value="L11_bact"/>
    <property type="match status" value="1"/>
</dbReference>
<evidence type="ECO:0000256" key="4">
    <source>
        <dbReference type="ARBA" id="ARBA00040104"/>
    </source>
</evidence>
<evidence type="ECO:0000256" key="1">
    <source>
        <dbReference type="ARBA" id="ARBA00010537"/>
    </source>
</evidence>
<dbReference type="EMBL" id="GG745332">
    <property type="protein sequence ID" value="KNE57840.1"/>
    <property type="molecule type" value="Genomic_DNA"/>
</dbReference>
<proteinExistence type="inferred from homology"/>
<keyword evidence="2 5" id="KW-0689">Ribosomal protein</keyword>
<dbReference type="InterPro" id="IPR000911">
    <property type="entry name" value="Ribosomal_uL11"/>
</dbReference>
<dbReference type="InterPro" id="IPR036796">
    <property type="entry name" value="Ribosomal_uL11_N_sf"/>
</dbReference>
<dbReference type="InterPro" id="IPR020784">
    <property type="entry name" value="Ribosomal_uL11_N"/>
</dbReference>
<dbReference type="InterPro" id="IPR020783">
    <property type="entry name" value="Ribosomal_uL11_C"/>
</dbReference>
<dbReference type="GO" id="GO:0005762">
    <property type="term" value="C:mitochondrial large ribosomal subunit"/>
    <property type="evidence" value="ECO:0007669"/>
    <property type="project" value="TreeGrafter"/>
</dbReference>
<dbReference type="FunFam" id="1.10.10.250:FF:000003">
    <property type="entry name" value="Mitochondrial ribosomal protein L11"/>
    <property type="match status" value="1"/>
</dbReference>
<dbReference type="FunFam" id="3.30.1550.10:FF:000005">
    <property type="entry name" value="50S ribosomal protein L11"/>
    <property type="match status" value="1"/>
</dbReference>
<keyword evidence="9" id="KW-1185">Reference proteome</keyword>
<accession>A0A0L0S5W0</accession>
<comment type="similarity">
    <text evidence="1 5">Belongs to the universal ribosomal protein uL11 family.</text>
</comment>
<dbReference type="CDD" id="cd00349">
    <property type="entry name" value="Ribosomal_L11"/>
    <property type="match status" value="1"/>
</dbReference>
<dbReference type="STRING" id="578462.A0A0L0S5W0"/>
<feature type="domain" description="Large ribosomal subunit protein uL11 C-terminal" evidence="6">
    <location>
        <begin position="76"/>
        <end position="143"/>
    </location>
</feature>
<keyword evidence="3 5" id="KW-0687">Ribonucleoprotein</keyword>
<dbReference type="eggNOG" id="KOG3257">
    <property type="taxonomic scope" value="Eukaryota"/>
</dbReference>
<evidence type="ECO:0000259" key="6">
    <source>
        <dbReference type="Pfam" id="PF00298"/>
    </source>
</evidence>
<dbReference type="PANTHER" id="PTHR11661:SF1">
    <property type="entry name" value="LARGE RIBOSOMAL SUBUNIT PROTEIN UL11M"/>
    <property type="match status" value="1"/>
</dbReference>
<dbReference type="OMA" id="CKQFNAK"/>
<evidence type="ECO:0000256" key="5">
    <source>
        <dbReference type="RuleBase" id="RU003978"/>
    </source>
</evidence>
<dbReference type="Gene3D" id="1.10.10.250">
    <property type="entry name" value="Ribosomal protein L11, C-terminal domain"/>
    <property type="match status" value="1"/>
</dbReference>